<evidence type="ECO:0000313" key="2">
    <source>
        <dbReference type="Proteomes" id="UP001500280"/>
    </source>
</evidence>
<proteinExistence type="predicted"/>
<evidence type="ECO:0000313" key="1">
    <source>
        <dbReference type="EMBL" id="GAA1664771.1"/>
    </source>
</evidence>
<name>A0ABN2G3J3_9ACTN</name>
<protein>
    <recommendedName>
        <fullName evidence="3">CopG family transcriptional regulator</fullName>
    </recommendedName>
</protein>
<reference evidence="1 2" key="1">
    <citation type="journal article" date="2019" name="Int. J. Syst. Evol. Microbiol.">
        <title>The Global Catalogue of Microorganisms (GCM) 10K type strain sequencing project: providing services to taxonomists for standard genome sequencing and annotation.</title>
        <authorList>
            <consortium name="The Broad Institute Genomics Platform"/>
            <consortium name="The Broad Institute Genome Sequencing Center for Infectious Disease"/>
            <person name="Wu L."/>
            <person name="Ma J."/>
        </authorList>
    </citation>
    <scope>NUCLEOTIDE SEQUENCE [LARGE SCALE GENOMIC DNA]</scope>
    <source>
        <strain evidence="1 2">JCM 14307</strain>
    </source>
</reference>
<dbReference type="Proteomes" id="UP001500280">
    <property type="component" value="Unassembled WGS sequence"/>
</dbReference>
<organism evidence="1 2">
    <name type="scientific">Kribbella yunnanensis</name>
    <dbReference type="NCBI Taxonomy" id="190194"/>
    <lineage>
        <taxon>Bacteria</taxon>
        <taxon>Bacillati</taxon>
        <taxon>Actinomycetota</taxon>
        <taxon>Actinomycetes</taxon>
        <taxon>Propionibacteriales</taxon>
        <taxon>Kribbellaceae</taxon>
        <taxon>Kribbella</taxon>
    </lineage>
</organism>
<accession>A0ABN2G3J3</accession>
<comment type="caution">
    <text evidence="1">The sequence shown here is derived from an EMBL/GenBank/DDBJ whole genome shotgun (WGS) entry which is preliminary data.</text>
</comment>
<keyword evidence="2" id="KW-1185">Reference proteome</keyword>
<sequence>MQIYLPDDLYAEVKSRKLPVSELLQGAIRAEIRREELILAMEEFLEDALHEFGEPSSEALGRAEDLAARIKAHLNPPVEEPDVQPGAHETKAS</sequence>
<dbReference type="EMBL" id="BAAANF010000002">
    <property type="protein sequence ID" value="GAA1664771.1"/>
    <property type="molecule type" value="Genomic_DNA"/>
</dbReference>
<evidence type="ECO:0008006" key="3">
    <source>
        <dbReference type="Google" id="ProtNLM"/>
    </source>
</evidence>
<gene>
    <name evidence="1" type="ORF">GCM10009745_03170</name>
</gene>